<keyword evidence="3" id="KW-1185">Reference proteome</keyword>
<proteinExistence type="predicted"/>
<dbReference type="SUPFAM" id="SSF55729">
    <property type="entry name" value="Acyl-CoA N-acyltransferases (Nat)"/>
    <property type="match status" value="1"/>
</dbReference>
<sequence>MELVHLYGAQIRSRLDELAELRIRIFREFPYLYDGSIGYEHDYLESYATSDNSLCVLVRDGKRAVGMSTALPLAHEDEAFIAPFRAQGLDIDTVCYFGESILLPDYRGRGLGVRFFDEREAHARALPNVRLAAFCAVERPPDHPLRPADYRPLDAFWQRRGYHARPELRARFAWQDIDASQPTHKTLSFWLKALD</sequence>
<reference evidence="2 3" key="1">
    <citation type="submission" date="2024-09" db="EMBL/GenBank/DDBJ databases">
        <authorList>
            <person name="Sun Q."/>
            <person name="Mori K."/>
        </authorList>
    </citation>
    <scope>NUCLEOTIDE SEQUENCE [LARGE SCALE GENOMIC DNA]</scope>
    <source>
        <strain evidence="2 3">CCM 7415</strain>
    </source>
</reference>
<keyword evidence="2" id="KW-0808">Transferase</keyword>
<evidence type="ECO:0000313" key="2">
    <source>
        <dbReference type="EMBL" id="MFC0267718.1"/>
    </source>
</evidence>
<name>A0ABV6G2I8_9GAMM</name>
<dbReference type="EC" id="2.3.1.-" evidence="2"/>
<protein>
    <submittedName>
        <fullName evidence="2">GNAT family N-acetyltransferase</fullName>
        <ecNumber evidence="2">2.3.1.-</ecNumber>
    </submittedName>
</protein>
<evidence type="ECO:0000259" key="1">
    <source>
        <dbReference type="PROSITE" id="PS51186"/>
    </source>
</evidence>
<accession>A0ABV6G2I8</accession>
<dbReference type="Gene3D" id="3.40.630.30">
    <property type="match status" value="1"/>
</dbReference>
<organism evidence="2 3">
    <name type="scientific">Kushneria aurantia</name>
    <dbReference type="NCBI Taxonomy" id="504092"/>
    <lineage>
        <taxon>Bacteria</taxon>
        <taxon>Pseudomonadati</taxon>
        <taxon>Pseudomonadota</taxon>
        <taxon>Gammaproteobacteria</taxon>
        <taxon>Oceanospirillales</taxon>
        <taxon>Halomonadaceae</taxon>
        <taxon>Kushneria</taxon>
    </lineage>
</organism>
<dbReference type="Pfam" id="PF00583">
    <property type="entry name" value="Acetyltransf_1"/>
    <property type="match status" value="1"/>
</dbReference>
<feature type="domain" description="N-acetyltransferase" evidence="1">
    <location>
        <begin position="4"/>
        <end position="184"/>
    </location>
</feature>
<dbReference type="Proteomes" id="UP001589814">
    <property type="component" value="Unassembled WGS sequence"/>
</dbReference>
<dbReference type="InterPro" id="IPR016181">
    <property type="entry name" value="Acyl_CoA_acyltransferase"/>
</dbReference>
<dbReference type="PROSITE" id="PS51186">
    <property type="entry name" value="GNAT"/>
    <property type="match status" value="1"/>
</dbReference>
<keyword evidence="2" id="KW-0012">Acyltransferase</keyword>
<gene>
    <name evidence="2" type="ORF">ACFFHW_06860</name>
</gene>
<dbReference type="InterPro" id="IPR000182">
    <property type="entry name" value="GNAT_dom"/>
</dbReference>
<dbReference type="EMBL" id="JBHLVX010000022">
    <property type="protein sequence ID" value="MFC0267718.1"/>
    <property type="molecule type" value="Genomic_DNA"/>
</dbReference>
<comment type="caution">
    <text evidence="2">The sequence shown here is derived from an EMBL/GenBank/DDBJ whole genome shotgun (WGS) entry which is preliminary data.</text>
</comment>
<evidence type="ECO:0000313" key="3">
    <source>
        <dbReference type="Proteomes" id="UP001589814"/>
    </source>
</evidence>
<dbReference type="GO" id="GO:0016746">
    <property type="term" value="F:acyltransferase activity"/>
    <property type="evidence" value="ECO:0007669"/>
    <property type="project" value="UniProtKB-KW"/>
</dbReference>
<dbReference type="RefSeq" id="WP_019950446.1">
    <property type="nucleotide sequence ID" value="NZ_JBHLVX010000022.1"/>
</dbReference>